<sequence length="85" mass="9684">MVVANAVTTLLANLSVTSDKKVALIVQLGQMNPTTMMTSRTTKKDESLIEQQKKMDGTEIEREPEMLEFDDFSEVDYDLDYTVQY</sequence>
<organism evidence="2 3">
    <name type="scientific">Synechococcus phage S-RIM2 R21_2007</name>
    <dbReference type="NCBI Taxonomy" id="869661"/>
    <lineage>
        <taxon>Viruses</taxon>
        <taxon>Duplodnaviria</taxon>
        <taxon>Heunggongvirae</taxon>
        <taxon>Uroviricota</taxon>
        <taxon>Caudoviricetes</taxon>
        <taxon>Pantevenvirales</taxon>
        <taxon>Kyanoviridae</taxon>
        <taxon>Nerrivikvirus</taxon>
        <taxon>Nerrivikvirus srim2</taxon>
    </lineage>
</organism>
<protein>
    <submittedName>
        <fullName evidence="2">Uncharacterized protein</fullName>
    </submittedName>
</protein>
<reference evidence="2 3" key="1">
    <citation type="submission" date="2010-09" db="EMBL/GenBank/DDBJ databases">
        <title>The Genome Sequence of Synechococcus phage S-RIM2 isolate R21_2007.</title>
        <authorList>
            <consortium name="The Broad Institute Genome Sequencing Platform"/>
            <person name="Henn M.R."/>
            <person name="Marston M."/>
            <person name="Levin J."/>
            <person name="Malboeuf C."/>
            <person name="Casali M."/>
            <person name="Russ C."/>
            <person name="Lennon N."/>
            <person name="Chapman S.B."/>
            <person name="Erlich R."/>
            <person name="Young S.K."/>
            <person name="Yandava C."/>
            <person name="Zeng Q."/>
            <person name="Fitzgerald M.F."/>
            <person name="Alvarado L."/>
            <person name="Anderson S."/>
            <person name="Berlin A."/>
            <person name="Chen Z."/>
            <person name="Freedman E."/>
            <person name="Gellesch M."/>
            <person name="Goldberg J."/>
            <person name="Green L."/>
            <person name="Griggs A."/>
            <person name="Gujja S."/>
            <person name="Heilman E."/>
            <person name="Heiman D."/>
            <person name="Hollinger A."/>
            <person name="Howarth C."/>
            <person name="Larson L."/>
            <person name="Mehta T."/>
            <person name="Neiman D."/>
            <person name="Pearson M."/>
            <person name="Roberts A."/>
            <person name="Ryan E."/>
            <person name="Saif S."/>
            <person name="Shea T."/>
            <person name="Shenoy N."/>
            <person name="Sisk P."/>
            <person name="Stolte C."/>
            <person name="Sykes S."/>
            <person name="White J."/>
            <person name="Haas B."/>
            <person name="Nusbaum C."/>
            <person name="Birren B."/>
        </authorList>
    </citation>
    <scope>NUCLEOTIDE SEQUENCE [LARGE SCALE GENOMIC DNA]</scope>
    <source>
        <strain evidence="2">RIM2_R21_907</strain>
    </source>
</reference>
<feature type="region of interest" description="Disordered" evidence="1">
    <location>
        <begin position="38"/>
        <end position="59"/>
    </location>
</feature>
<evidence type="ECO:0000256" key="1">
    <source>
        <dbReference type="SAM" id="MobiDB-lite"/>
    </source>
</evidence>
<name>M4PL98_9CAUD</name>
<accession>M4PL98</accession>
<dbReference type="Proteomes" id="UP000011855">
    <property type="component" value="Segment"/>
</dbReference>
<evidence type="ECO:0000313" key="2">
    <source>
        <dbReference type="EMBL" id="AGH06733.1"/>
    </source>
</evidence>
<proteinExistence type="predicted"/>
<evidence type="ECO:0000313" key="3">
    <source>
        <dbReference type="Proteomes" id="UP000011855"/>
    </source>
</evidence>
<feature type="compositionally biased region" description="Basic and acidic residues" evidence="1">
    <location>
        <begin position="42"/>
        <end position="59"/>
    </location>
</feature>
<gene>
    <name evidence="2" type="ORF">SWRG_00039</name>
</gene>
<dbReference type="EMBL" id="HQ317290">
    <property type="protein sequence ID" value="AGH06733.1"/>
    <property type="molecule type" value="Genomic_DNA"/>
</dbReference>